<dbReference type="InterPro" id="IPR010310">
    <property type="entry name" value="T7SS_ESAT-6-like"/>
</dbReference>
<dbReference type="NCBIfam" id="TIGR03930">
    <property type="entry name" value="WXG100_ESAT6"/>
    <property type="match status" value="1"/>
</dbReference>
<keyword evidence="3" id="KW-1185">Reference proteome</keyword>
<accession>A0A1X7N562</accession>
<gene>
    <name evidence="2" type="ORF">SAMN06295885_0674</name>
</gene>
<dbReference type="EMBL" id="FXBM01000001">
    <property type="protein sequence ID" value="SMH31974.1"/>
    <property type="molecule type" value="Genomic_DNA"/>
</dbReference>
<reference evidence="3" key="1">
    <citation type="submission" date="2017-04" db="EMBL/GenBank/DDBJ databases">
        <authorList>
            <person name="Varghese N."/>
            <person name="Submissions S."/>
        </authorList>
    </citation>
    <scope>NUCLEOTIDE SEQUENCE [LARGE SCALE GENOMIC DNA]</scope>
    <source>
        <strain evidence="3">VKM Ac-2121</strain>
    </source>
</reference>
<organism evidence="2 3">
    <name type="scientific">Rathayibacter oskolensis</name>
    <dbReference type="NCBI Taxonomy" id="1891671"/>
    <lineage>
        <taxon>Bacteria</taxon>
        <taxon>Bacillati</taxon>
        <taxon>Actinomycetota</taxon>
        <taxon>Actinomycetes</taxon>
        <taxon>Micrococcales</taxon>
        <taxon>Microbacteriaceae</taxon>
        <taxon>Rathayibacter</taxon>
    </lineage>
</organism>
<dbReference type="Proteomes" id="UP000193711">
    <property type="component" value="Unassembled WGS sequence"/>
</dbReference>
<name>A0A1X7N562_9MICO</name>
<sequence length="96" mass="10302">MTHYQTDIDALTAMNGTAHGYMERIQAEVAGLLGQLTSLEASWSGQASTAFQGVVGVWRTTQSQVDEGLSTIMLALGTAAQQYAETEQANARLFAY</sequence>
<dbReference type="Pfam" id="PF06013">
    <property type="entry name" value="WXG100"/>
    <property type="match status" value="1"/>
</dbReference>
<comment type="similarity">
    <text evidence="1">Belongs to the WXG100 family.</text>
</comment>
<evidence type="ECO:0000313" key="2">
    <source>
        <dbReference type="EMBL" id="SMH31974.1"/>
    </source>
</evidence>
<proteinExistence type="inferred from homology"/>
<protein>
    <recommendedName>
        <fullName evidence="1">ESAT-6-like protein</fullName>
    </recommendedName>
</protein>
<dbReference type="AlphaFoldDB" id="A0A1X7N562"/>
<dbReference type="RefSeq" id="WP_085475161.1">
    <property type="nucleotide sequence ID" value="NZ_FXBM01000001.1"/>
</dbReference>
<dbReference type="Gene3D" id="1.10.287.1060">
    <property type="entry name" value="ESAT-6-like"/>
    <property type="match status" value="1"/>
</dbReference>
<dbReference type="SUPFAM" id="SSF140453">
    <property type="entry name" value="EsxAB dimer-like"/>
    <property type="match status" value="1"/>
</dbReference>
<dbReference type="STRING" id="1891671.SAMN06295885_0674"/>
<evidence type="ECO:0000256" key="1">
    <source>
        <dbReference type="RuleBase" id="RU362001"/>
    </source>
</evidence>
<dbReference type="InterPro" id="IPR036689">
    <property type="entry name" value="ESAT-6-like_sf"/>
</dbReference>
<evidence type="ECO:0000313" key="3">
    <source>
        <dbReference type="Proteomes" id="UP000193711"/>
    </source>
</evidence>